<feature type="region of interest" description="Disordered" evidence="1">
    <location>
        <begin position="1"/>
        <end position="45"/>
    </location>
</feature>
<name>A0A023B6Q7_GRENI</name>
<protein>
    <recommendedName>
        <fullName evidence="4">Tetratricopeptide repeat protein</fullName>
    </recommendedName>
</protein>
<sequence length="471" mass="52115">MARQKPSAPQHIEKKEPTKEESEIEDIESLSDDEDIPEGSPDELCGQGQILENANQLDDAIQYFEWAVRKKVIELSENADPATAELMPEMGIYWLRYGDALFSRLEASDEIFGVEKPDNEASGEEDDDAKLAWEAMDTARVCFDQLLASGSFVKAENPRLDNLASWLDWAVTQGTPWVQHEFDEATSKALRAMAYCRVRLGDFKMGFQVYEQAVEEFASSVKICAEYGLSYAKGLEAALPLAQCLMALQSPQSVPAFKTCLKLIEAEKSQSTLSPERATLLDQTYEDLSKQLEEYESVKGHIGETLKEAVEHVQGGFADEEPLPQPDPTEPVLDLGVVSKRRRKENDQQFGEGRLKEELPDRLKEERQDRLKEERQDRLKEERQDRLKEEPLKEYRSKEDGLKEDRLKEERSDRPNGVSATEERVSSPGGAASAVPAKHSPGEGGSSGRSTTEGSAAAAAAGAGAAGIAGA</sequence>
<feature type="compositionally biased region" description="Low complexity" evidence="1">
    <location>
        <begin position="426"/>
        <end position="437"/>
    </location>
</feature>
<gene>
    <name evidence="2" type="ORF">GNI_077690</name>
</gene>
<feature type="compositionally biased region" description="Basic and acidic residues" evidence="1">
    <location>
        <begin position="11"/>
        <end position="21"/>
    </location>
</feature>
<reference evidence="2" key="1">
    <citation type="submission" date="2013-12" db="EMBL/GenBank/DDBJ databases">
        <authorList>
            <person name="Omoto C.K."/>
            <person name="Sibley D."/>
            <person name="Venepally P."/>
            <person name="Hadjithomas M."/>
            <person name="Karamycheva S."/>
            <person name="Brunk B."/>
            <person name="Roos D."/>
            <person name="Caler E."/>
            <person name="Lorenzi H."/>
        </authorList>
    </citation>
    <scope>NUCLEOTIDE SEQUENCE</scope>
</reference>
<evidence type="ECO:0000256" key="1">
    <source>
        <dbReference type="SAM" id="MobiDB-lite"/>
    </source>
</evidence>
<evidence type="ECO:0000313" key="2">
    <source>
        <dbReference type="EMBL" id="EZG66680.1"/>
    </source>
</evidence>
<evidence type="ECO:0000313" key="3">
    <source>
        <dbReference type="Proteomes" id="UP000019763"/>
    </source>
</evidence>
<dbReference type="Proteomes" id="UP000019763">
    <property type="component" value="Unassembled WGS sequence"/>
</dbReference>
<evidence type="ECO:0008006" key="4">
    <source>
        <dbReference type="Google" id="ProtNLM"/>
    </source>
</evidence>
<dbReference type="VEuPathDB" id="CryptoDB:GNI_077690"/>
<dbReference type="GeneID" id="22912818"/>
<accession>A0A023B6Q7</accession>
<keyword evidence="3" id="KW-1185">Reference proteome</keyword>
<feature type="compositionally biased region" description="Basic and acidic residues" evidence="1">
    <location>
        <begin position="353"/>
        <end position="414"/>
    </location>
</feature>
<proteinExistence type="predicted"/>
<organism evidence="2 3">
    <name type="scientific">Gregarina niphandrodes</name>
    <name type="common">Septate eugregarine</name>
    <dbReference type="NCBI Taxonomy" id="110365"/>
    <lineage>
        <taxon>Eukaryota</taxon>
        <taxon>Sar</taxon>
        <taxon>Alveolata</taxon>
        <taxon>Apicomplexa</taxon>
        <taxon>Conoidasida</taxon>
        <taxon>Gregarinasina</taxon>
        <taxon>Eugregarinorida</taxon>
        <taxon>Gregarinidae</taxon>
        <taxon>Gregarina</taxon>
    </lineage>
</organism>
<comment type="caution">
    <text evidence="2">The sequence shown here is derived from an EMBL/GenBank/DDBJ whole genome shotgun (WGS) entry which is preliminary data.</text>
</comment>
<dbReference type="InterPro" id="IPR011990">
    <property type="entry name" value="TPR-like_helical_dom_sf"/>
</dbReference>
<feature type="compositionally biased region" description="Low complexity" evidence="1">
    <location>
        <begin position="448"/>
        <end position="463"/>
    </location>
</feature>
<dbReference type="RefSeq" id="XP_011130531.1">
    <property type="nucleotide sequence ID" value="XM_011132229.1"/>
</dbReference>
<feature type="compositionally biased region" description="Acidic residues" evidence="1">
    <location>
        <begin position="22"/>
        <end position="41"/>
    </location>
</feature>
<dbReference type="AlphaFoldDB" id="A0A023B6Q7"/>
<dbReference type="SUPFAM" id="SSF48452">
    <property type="entry name" value="TPR-like"/>
    <property type="match status" value="1"/>
</dbReference>
<dbReference type="EMBL" id="AFNH02000583">
    <property type="protein sequence ID" value="EZG66680.1"/>
    <property type="molecule type" value="Genomic_DNA"/>
</dbReference>
<feature type="region of interest" description="Disordered" evidence="1">
    <location>
        <begin position="318"/>
        <end position="471"/>
    </location>
</feature>
<dbReference type="Gene3D" id="1.25.40.10">
    <property type="entry name" value="Tetratricopeptide repeat domain"/>
    <property type="match status" value="1"/>
</dbReference>